<gene>
    <name evidence="3" type="ordered locus">Mbur_1874</name>
</gene>
<dbReference type="HOGENOM" id="CLU_076808_0_0_2"/>
<dbReference type="STRING" id="259564.Mbur_1874"/>
<sequence length="266" mass="31065">MERLKMENETYLQIYHLVNRPEDIDTLSLEFGESVGVIAAILNQKIVSKVKRKMGLLQKRGKNFRYLWEKGMDINTLATNNDVPATLMASVIIRELGYSKKHVLKNLDTLDDRRLASEIEEATSSDHFFSPKAHALQVVKGQMGEDIISKWLDHHQLGYSTEEDLRAMGMQKTPDFFLDKPLYVDDTEVGWIESKAMFGDEREHSHYYKKQFQHYEREYGTGMVIYWYGHIDTLEFEGNLIRDHNFYTDLNEEIDDEINELLSSTL</sequence>
<dbReference type="GO" id="GO:0005737">
    <property type="term" value="C:cytoplasm"/>
    <property type="evidence" value="ECO:0007669"/>
    <property type="project" value="UniProtKB-SubCell"/>
</dbReference>
<evidence type="ECO:0000313" key="3">
    <source>
        <dbReference type="EMBL" id="ABE52757.1"/>
    </source>
</evidence>
<dbReference type="EMBL" id="CP000300">
    <property type="protein sequence ID" value="ABE52757.1"/>
    <property type="molecule type" value="Genomic_DNA"/>
</dbReference>
<dbReference type="Pfam" id="PF14811">
    <property type="entry name" value="TPD"/>
    <property type="match status" value="1"/>
</dbReference>
<keyword evidence="4" id="KW-1185">Reference proteome</keyword>
<accession>Q12UW9</accession>
<comment type="subcellular location">
    <subcellularLocation>
        <location evidence="1">Cytoplasm</location>
    </subcellularLocation>
</comment>
<dbReference type="KEGG" id="mbu:Mbur_1874"/>
<protein>
    <recommendedName>
        <fullName evidence="5">TPD domain-containing protein</fullName>
    </recommendedName>
</protein>
<dbReference type="PANTHER" id="PTHR31661">
    <property type="entry name" value="SIMILAR TO CDNA SEQUENCE BC052040"/>
    <property type="match status" value="1"/>
</dbReference>
<dbReference type="Proteomes" id="UP000001979">
    <property type="component" value="Chromosome"/>
</dbReference>
<evidence type="ECO:0000313" key="4">
    <source>
        <dbReference type="Proteomes" id="UP000001979"/>
    </source>
</evidence>
<evidence type="ECO:0000256" key="2">
    <source>
        <dbReference type="ARBA" id="ARBA00022490"/>
    </source>
</evidence>
<reference evidence="4" key="1">
    <citation type="journal article" date="2009" name="ISME J.">
        <title>The genome sequence of the psychrophilic archaeon, Methanococcoides burtonii: the role of genome evolution in cold adaptation.</title>
        <authorList>
            <person name="Allen M.A."/>
            <person name="Lauro F.M."/>
            <person name="Williams T.J."/>
            <person name="Burg D."/>
            <person name="Siddiqui K.S."/>
            <person name="De Francisci D."/>
            <person name="Chong K.W."/>
            <person name="Pilak O."/>
            <person name="Chew H.H."/>
            <person name="De Maere M.Z."/>
            <person name="Ting L."/>
            <person name="Katrib M."/>
            <person name="Ng C."/>
            <person name="Sowers K.R."/>
            <person name="Galperin M.Y."/>
            <person name="Anderson I.J."/>
            <person name="Ivanova N."/>
            <person name="Dalin E."/>
            <person name="Martinez M."/>
            <person name="Lapidus A."/>
            <person name="Hauser L."/>
            <person name="Land M."/>
            <person name="Thomas T."/>
            <person name="Cavicchioli R."/>
        </authorList>
    </citation>
    <scope>NUCLEOTIDE SEQUENCE [LARGE SCALE GENOMIC DNA]</scope>
    <source>
        <strain evidence="4">DSM 6242 / NBRC 107633 / OCM 468 / ACE-M</strain>
    </source>
</reference>
<dbReference type="InterPro" id="IPR029404">
    <property type="entry name" value="CDIN1"/>
</dbReference>
<organism evidence="3 4">
    <name type="scientific">Methanococcoides burtonii (strain DSM 6242 / NBRC 107633 / OCM 468 / ACE-M)</name>
    <dbReference type="NCBI Taxonomy" id="259564"/>
    <lineage>
        <taxon>Archaea</taxon>
        <taxon>Methanobacteriati</taxon>
        <taxon>Methanobacteriota</taxon>
        <taxon>Stenosarchaea group</taxon>
        <taxon>Methanomicrobia</taxon>
        <taxon>Methanosarcinales</taxon>
        <taxon>Methanosarcinaceae</taxon>
        <taxon>Methanococcoides</taxon>
    </lineage>
</organism>
<keyword evidence="2" id="KW-0963">Cytoplasm</keyword>
<dbReference type="PANTHER" id="PTHR31661:SF1">
    <property type="entry name" value="CDAN1-INTERACTING NUCLEASE 1"/>
    <property type="match status" value="1"/>
</dbReference>
<dbReference type="AlphaFoldDB" id="Q12UW9"/>
<evidence type="ECO:0000256" key="1">
    <source>
        <dbReference type="ARBA" id="ARBA00004496"/>
    </source>
</evidence>
<evidence type="ECO:0008006" key="5">
    <source>
        <dbReference type="Google" id="ProtNLM"/>
    </source>
</evidence>
<proteinExistence type="predicted"/>
<name>Q12UW9_METBU</name>